<evidence type="ECO:0000256" key="1">
    <source>
        <dbReference type="ARBA" id="ARBA00008416"/>
    </source>
</evidence>
<dbReference type="Pfam" id="PF02678">
    <property type="entry name" value="Pirin"/>
    <property type="match status" value="1"/>
</dbReference>
<gene>
    <name evidence="6" type="ORF">CHR53_02980</name>
</gene>
<keyword evidence="2" id="KW-0479">Metal-binding</keyword>
<dbReference type="STRING" id="1193713.GCA_001636315_03118"/>
<evidence type="ECO:0000313" key="7">
    <source>
        <dbReference type="Proteomes" id="UP000282892"/>
    </source>
</evidence>
<feature type="domain" description="Pirin N-terminal" evidence="4">
    <location>
        <begin position="51"/>
        <end position="140"/>
    </location>
</feature>
<dbReference type="Pfam" id="PF05726">
    <property type="entry name" value="Pirin_C"/>
    <property type="match status" value="1"/>
</dbReference>
<evidence type="ECO:0000259" key="5">
    <source>
        <dbReference type="Pfam" id="PF05726"/>
    </source>
</evidence>
<sequence length="338" mass="37997">MSNNKILKIQKLGFPWETEDPFLMTVHHKDAYPAGNEQQGPAVSLEGRNLGEDFTIKDGFRMYHGTTVPGFPAHPHKGFETVTIVLEGLVDHFDSTGAKGRYGNGDVQWLTTGKGCLHTEMFPLVHQDKDNPLELFQIWLNLASMDKKADPDYKMLWAEDIPVLESAGSNGKKTTVRLIAGQLQGKNSLDPAAASWAKDPDHHVGIYLIRMDPEAAFTLPAVSGTLNRNLYFYEGEEIHLDGETISVYHRVKLIGDQEIEVTNGTKEAYILVLEGEPIGEPVAQYGPFVMNTEEEIREAFNDYRRTQFGGWKWERQDPVNERSAGRFAQHGDGRVEKR</sequence>
<feature type="binding site" evidence="2">
    <location>
        <position position="120"/>
    </location>
    <ligand>
        <name>Fe cation</name>
        <dbReference type="ChEBI" id="CHEBI:24875"/>
    </ligand>
</feature>
<dbReference type="KEGG" id="nmk:CHR53_02980"/>
<evidence type="ECO:0000256" key="2">
    <source>
        <dbReference type="PIRSR" id="PIRSR006232-1"/>
    </source>
</evidence>
<dbReference type="PANTHER" id="PTHR13903">
    <property type="entry name" value="PIRIN-RELATED"/>
    <property type="match status" value="1"/>
</dbReference>
<dbReference type="InterPro" id="IPR011051">
    <property type="entry name" value="RmlC_Cupin_sf"/>
</dbReference>
<dbReference type="PIRSF" id="PIRSF006232">
    <property type="entry name" value="Pirin"/>
    <property type="match status" value="1"/>
</dbReference>
<accession>A0A3T0HT84</accession>
<dbReference type="InterPro" id="IPR014710">
    <property type="entry name" value="RmlC-like_jellyroll"/>
</dbReference>
<dbReference type="RefSeq" id="WP_127484904.1">
    <property type="nucleotide sequence ID" value="NZ_CP022572.1"/>
</dbReference>
<protein>
    <submittedName>
        <fullName evidence="6">Pirin</fullName>
    </submittedName>
</protein>
<dbReference type="Proteomes" id="UP000282892">
    <property type="component" value="Chromosome"/>
</dbReference>
<keyword evidence="7" id="KW-1185">Reference proteome</keyword>
<evidence type="ECO:0000256" key="3">
    <source>
        <dbReference type="RuleBase" id="RU003457"/>
    </source>
</evidence>
<dbReference type="CDD" id="cd02909">
    <property type="entry name" value="cupin_pirin_N"/>
    <property type="match status" value="1"/>
</dbReference>
<feature type="binding site" evidence="2">
    <location>
        <position position="74"/>
    </location>
    <ligand>
        <name>Fe cation</name>
        <dbReference type="ChEBI" id="CHEBI:24875"/>
    </ligand>
</feature>
<dbReference type="OrthoDB" id="321327at2"/>
<dbReference type="InterPro" id="IPR003829">
    <property type="entry name" value="Pirin_N_dom"/>
</dbReference>
<evidence type="ECO:0000313" key="6">
    <source>
        <dbReference type="EMBL" id="AZU60313.1"/>
    </source>
</evidence>
<comment type="cofactor">
    <cofactor evidence="2">
        <name>Fe cation</name>
        <dbReference type="ChEBI" id="CHEBI:24875"/>
    </cofactor>
    <text evidence="2">Binds 1 Fe cation per subunit.</text>
</comment>
<proteinExistence type="inferred from homology"/>
<dbReference type="InterPro" id="IPR008778">
    <property type="entry name" value="Pirin_C_dom"/>
</dbReference>
<keyword evidence="2" id="KW-0408">Iron</keyword>
<name>A0A3T0HT84_9BACI</name>
<feature type="domain" description="Pirin C-terminal" evidence="5">
    <location>
        <begin position="209"/>
        <end position="309"/>
    </location>
</feature>
<dbReference type="EMBL" id="CP022572">
    <property type="protein sequence ID" value="AZU60313.1"/>
    <property type="molecule type" value="Genomic_DNA"/>
</dbReference>
<dbReference type="InterPro" id="IPR012093">
    <property type="entry name" value="Pirin"/>
</dbReference>
<feature type="binding site" evidence="2">
    <location>
        <position position="76"/>
    </location>
    <ligand>
        <name>Fe cation</name>
        <dbReference type="ChEBI" id="CHEBI:24875"/>
    </ligand>
</feature>
<dbReference type="SUPFAM" id="SSF51182">
    <property type="entry name" value="RmlC-like cupins"/>
    <property type="match status" value="1"/>
</dbReference>
<evidence type="ECO:0000259" key="4">
    <source>
        <dbReference type="Pfam" id="PF02678"/>
    </source>
</evidence>
<reference evidence="6 7" key="1">
    <citation type="submission" date="2017-07" db="EMBL/GenBank/DDBJ databases">
        <title>The complete genome sequence of Bacillus mesonae strain H20-5, an efficient strain improving plant abiotic stress resistance.</title>
        <authorList>
            <person name="Kim S.Y."/>
            <person name="Song H."/>
            <person name="Sang M.K."/>
            <person name="Weon H.-Y."/>
            <person name="Song J."/>
        </authorList>
    </citation>
    <scope>NUCLEOTIDE SEQUENCE [LARGE SCALE GENOMIC DNA]</scope>
    <source>
        <strain evidence="6 7">H20-5</strain>
    </source>
</reference>
<dbReference type="AlphaFoldDB" id="A0A3T0HT84"/>
<comment type="similarity">
    <text evidence="1 3">Belongs to the pirin family.</text>
</comment>
<feature type="binding site" evidence="2">
    <location>
        <position position="118"/>
    </location>
    <ligand>
        <name>Fe cation</name>
        <dbReference type="ChEBI" id="CHEBI:24875"/>
    </ligand>
</feature>
<dbReference type="Gene3D" id="2.60.120.10">
    <property type="entry name" value="Jelly Rolls"/>
    <property type="match status" value="2"/>
</dbReference>
<organism evidence="6 7">
    <name type="scientific">Neobacillus mesonae</name>
    <dbReference type="NCBI Taxonomy" id="1193713"/>
    <lineage>
        <taxon>Bacteria</taxon>
        <taxon>Bacillati</taxon>
        <taxon>Bacillota</taxon>
        <taxon>Bacilli</taxon>
        <taxon>Bacillales</taxon>
        <taxon>Bacillaceae</taxon>
        <taxon>Neobacillus</taxon>
    </lineage>
</organism>
<dbReference type="GO" id="GO:0046872">
    <property type="term" value="F:metal ion binding"/>
    <property type="evidence" value="ECO:0007669"/>
    <property type="project" value="UniProtKB-KW"/>
</dbReference>
<dbReference type="PANTHER" id="PTHR13903:SF8">
    <property type="entry name" value="PIRIN"/>
    <property type="match status" value="1"/>
</dbReference>